<organism evidence="3 4">
    <name type="scientific">Reticulomyxa filosa</name>
    <dbReference type="NCBI Taxonomy" id="46433"/>
    <lineage>
        <taxon>Eukaryota</taxon>
        <taxon>Sar</taxon>
        <taxon>Rhizaria</taxon>
        <taxon>Retaria</taxon>
        <taxon>Foraminifera</taxon>
        <taxon>Monothalamids</taxon>
        <taxon>Reticulomyxidae</taxon>
        <taxon>Reticulomyxa</taxon>
    </lineage>
</organism>
<accession>X6M7A7</accession>
<feature type="non-terminal residue" evidence="3">
    <location>
        <position position="242"/>
    </location>
</feature>
<comment type="caution">
    <text evidence="3">The sequence shown here is derived from an EMBL/GenBank/DDBJ whole genome shotgun (WGS) entry which is preliminary data.</text>
</comment>
<proteinExistence type="predicted"/>
<dbReference type="AlphaFoldDB" id="X6M7A7"/>
<feature type="compositionally biased region" description="Basic and acidic residues" evidence="1">
    <location>
        <begin position="177"/>
        <end position="218"/>
    </location>
</feature>
<name>X6M7A7_RETFI</name>
<dbReference type="EMBL" id="ASPP01023891">
    <property type="protein sequence ID" value="ETO09814.1"/>
    <property type="molecule type" value="Genomic_DNA"/>
</dbReference>
<keyword evidence="4" id="KW-1185">Reference proteome</keyword>
<sequence>MPENWKLYGVIDAIQLGDGKCISNICIYIIVVCVKRLHILNKQQAQAEETRSKKRSLGASQQEDEAGLSGREPDLKQRKVLYIFVMVCCHGGMNSYHNSVNQSLKQKYVFGKVGQDEVARRAVLPTCALKWCLPKWLGFNNNYLQSEVCPFFFFFLYFVLCALRFAFLSETPAPQQEDAKTEPELEKEVDQEPELEQSKIKDEDDEKEERIADVEEKTSTKEKKLLVLDMDETLLHTDLCHE</sequence>
<gene>
    <name evidence="3" type="ORF">RFI_27558</name>
</gene>
<dbReference type="PROSITE" id="PS50969">
    <property type="entry name" value="FCP1"/>
    <property type="match status" value="1"/>
</dbReference>
<feature type="region of interest" description="Disordered" evidence="1">
    <location>
        <begin position="175"/>
        <end position="218"/>
    </location>
</feature>
<reference evidence="3 4" key="1">
    <citation type="journal article" date="2013" name="Curr. Biol.">
        <title>The Genome of the Foraminiferan Reticulomyxa filosa.</title>
        <authorList>
            <person name="Glockner G."/>
            <person name="Hulsmann N."/>
            <person name="Schleicher M."/>
            <person name="Noegel A.A."/>
            <person name="Eichinger L."/>
            <person name="Gallinger C."/>
            <person name="Pawlowski J."/>
            <person name="Sierra R."/>
            <person name="Euteneuer U."/>
            <person name="Pillet L."/>
            <person name="Moustafa A."/>
            <person name="Platzer M."/>
            <person name="Groth M."/>
            <person name="Szafranski K."/>
            <person name="Schliwa M."/>
        </authorList>
    </citation>
    <scope>NUCLEOTIDE SEQUENCE [LARGE SCALE GENOMIC DNA]</scope>
</reference>
<protein>
    <recommendedName>
        <fullName evidence="2">FCP1 homology domain-containing protein</fullName>
    </recommendedName>
</protein>
<dbReference type="Proteomes" id="UP000023152">
    <property type="component" value="Unassembled WGS sequence"/>
</dbReference>
<dbReference type="InterPro" id="IPR004274">
    <property type="entry name" value="FCP1_dom"/>
</dbReference>
<evidence type="ECO:0000313" key="4">
    <source>
        <dbReference type="Proteomes" id="UP000023152"/>
    </source>
</evidence>
<evidence type="ECO:0000259" key="2">
    <source>
        <dbReference type="PROSITE" id="PS50969"/>
    </source>
</evidence>
<evidence type="ECO:0000256" key="1">
    <source>
        <dbReference type="SAM" id="MobiDB-lite"/>
    </source>
</evidence>
<evidence type="ECO:0000313" key="3">
    <source>
        <dbReference type="EMBL" id="ETO09814.1"/>
    </source>
</evidence>
<feature type="domain" description="FCP1 homology" evidence="2">
    <location>
        <begin position="219"/>
        <end position="242"/>
    </location>
</feature>